<dbReference type="InterPro" id="IPR036514">
    <property type="entry name" value="SGNH_hydro_sf"/>
</dbReference>
<dbReference type="InterPro" id="IPR013830">
    <property type="entry name" value="SGNH_hydro"/>
</dbReference>
<reference evidence="2 3" key="1">
    <citation type="journal article" date="2024" name="Chem. Sci.">
        <title>Discovery of megapolipeptins by genome mining of a Burkholderiales bacteria collection.</title>
        <authorList>
            <person name="Paulo B.S."/>
            <person name="Recchia M.J.J."/>
            <person name="Lee S."/>
            <person name="Fergusson C.H."/>
            <person name="Romanowski S.B."/>
            <person name="Hernandez A."/>
            <person name="Krull N."/>
            <person name="Liu D.Y."/>
            <person name="Cavanagh H."/>
            <person name="Bos A."/>
            <person name="Gray C.A."/>
            <person name="Murphy B.T."/>
            <person name="Linington R.G."/>
            <person name="Eustaquio A.S."/>
        </authorList>
    </citation>
    <scope>NUCLEOTIDE SEQUENCE [LARGE SCALE GENOMIC DNA]</scope>
    <source>
        <strain evidence="2 3">RL17-350-BIC-A</strain>
    </source>
</reference>
<feature type="domain" description="SGNH hydrolase-type esterase" evidence="1">
    <location>
        <begin position="208"/>
        <end position="387"/>
    </location>
</feature>
<dbReference type="EMBL" id="JAQQEZ010000011">
    <property type="protein sequence ID" value="MFM0002967.1"/>
    <property type="molecule type" value="Genomic_DNA"/>
</dbReference>
<proteinExistence type="predicted"/>
<dbReference type="RefSeq" id="WP_408178162.1">
    <property type="nucleotide sequence ID" value="NZ_JAQQEZ010000011.1"/>
</dbReference>
<protein>
    <submittedName>
        <fullName evidence="2">GDSL-type esterase/lipase family protein</fullName>
    </submittedName>
</protein>
<gene>
    <name evidence="2" type="ORF">PQR57_18265</name>
</gene>
<comment type="caution">
    <text evidence="2">The sequence shown here is derived from an EMBL/GenBank/DDBJ whole genome shotgun (WGS) entry which is preliminary data.</text>
</comment>
<organism evidence="2 3">
    <name type="scientific">Paraburkholderia dipogonis</name>
    <dbReference type="NCBI Taxonomy" id="1211383"/>
    <lineage>
        <taxon>Bacteria</taxon>
        <taxon>Pseudomonadati</taxon>
        <taxon>Pseudomonadota</taxon>
        <taxon>Betaproteobacteria</taxon>
        <taxon>Burkholderiales</taxon>
        <taxon>Burkholderiaceae</taxon>
        <taxon>Paraburkholderia</taxon>
    </lineage>
</organism>
<accession>A0ABW9AQW0</accession>
<dbReference type="Proteomes" id="UP001629230">
    <property type="component" value="Unassembled WGS sequence"/>
</dbReference>
<dbReference type="PANTHER" id="PTHR43784:SF2">
    <property type="entry name" value="GDSL-LIKE LIPASE_ACYLHYDROLASE, PUTATIVE (AFU_ORTHOLOGUE AFUA_2G00820)-RELATED"/>
    <property type="match status" value="1"/>
</dbReference>
<dbReference type="Gene3D" id="3.40.50.1110">
    <property type="entry name" value="SGNH hydrolase"/>
    <property type="match status" value="1"/>
</dbReference>
<dbReference type="InterPro" id="IPR053140">
    <property type="entry name" value="GDSL_Rv0518-like"/>
</dbReference>
<evidence type="ECO:0000259" key="1">
    <source>
        <dbReference type="Pfam" id="PF13472"/>
    </source>
</evidence>
<dbReference type="SUPFAM" id="SSF52266">
    <property type="entry name" value="SGNH hydrolase"/>
    <property type="match status" value="1"/>
</dbReference>
<name>A0ABW9AQW0_9BURK</name>
<evidence type="ECO:0000313" key="2">
    <source>
        <dbReference type="EMBL" id="MFM0002967.1"/>
    </source>
</evidence>
<dbReference type="Pfam" id="PF13472">
    <property type="entry name" value="Lipase_GDSL_2"/>
    <property type="match status" value="1"/>
</dbReference>
<sequence length="407" mass="42622">MKRWIPALLKAVVVISIALPDATRYRAQGIGTSAPWIGTWSVSPSITDDDGFNNQTLRQIVRTSIGGTSARIHLSNLFGSEPLVIGEAQIARRAQGQKTVVGSDRAVTFGGQRNVTIPVGASVVSDPIAFEVPPLADVAISLYLPVRTPPRSTGHVDGLQDLYIAAGDVGADPAFTGGTTISPGGQSYYFLTNLDVQNEAATGAIVTFGASITDGLISSVNGNRRWPNRLAIRLQQAGMTVGVLNQGISGNNFFTNSAGQSGLRRFGRDVLQQPGAKWVVISDDAINNLNTDRPSTAPQLISALRQLVERAHRADIKAICSTLTPFGATDSIEAARQEVNAFILSATSGCDAVLDQAKAVSDPANPAVLLPAYNSGDNLHPNEAGLQAIANALDLDALTAGSPIQAP</sequence>
<keyword evidence="3" id="KW-1185">Reference proteome</keyword>
<dbReference type="PANTHER" id="PTHR43784">
    <property type="entry name" value="GDSL-LIKE LIPASE/ACYLHYDROLASE, PUTATIVE (AFU_ORTHOLOGUE AFUA_2G00820)-RELATED"/>
    <property type="match status" value="1"/>
</dbReference>
<evidence type="ECO:0000313" key="3">
    <source>
        <dbReference type="Proteomes" id="UP001629230"/>
    </source>
</evidence>